<name>A2SS49_METLZ</name>
<dbReference type="HOGENOM" id="CLU_030671_3_0_2"/>
<keyword evidence="2" id="KW-1185">Reference proteome</keyword>
<protein>
    <submittedName>
        <fullName evidence="1">Cyclase family protein</fullName>
        <ecNumber evidence="1">3.5.1.9</ecNumber>
    </submittedName>
</protein>
<dbReference type="Pfam" id="PF04199">
    <property type="entry name" value="Cyclase"/>
    <property type="match status" value="1"/>
</dbReference>
<dbReference type="AlphaFoldDB" id="A2SS49"/>
<sequence length="219" mass="24314">MNIIDLTHAMEKGMPCFHADWHTAFSSETLGTIESVGRNTKKLTLGSHTGTHMDAPKHFISDGITIPEIPLSTLFGDVTLIDLRSLADDTEVTIEMLHGIPLHERVICVFGWDKHWTTGDYYAKYPYFSEEAAQYLVDSGVKLLGLDTPSPDNSKTPLHAENDSVIHKLFLKNGVILVEYLAASKITDYTAEYQIAALPMKIKDSDGAPARVLLIEKEK</sequence>
<gene>
    <name evidence="1" type="ordered locus">Mlab_0986</name>
</gene>
<accession>A2SS49</accession>
<dbReference type="RefSeq" id="WP_011833358.1">
    <property type="nucleotide sequence ID" value="NC_008942.1"/>
</dbReference>
<dbReference type="InterPro" id="IPR037175">
    <property type="entry name" value="KFase_sf"/>
</dbReference>
<dbReference type="PANTHER" id="PTHR31118">
    <property type="entry name" value="CYCLASE-LIKE PROTEIN 2"/>
    <property type="match status" value="1"/>
</dbReference>
<dbReference type="GO" id="GO:0004061">
    <property type="term" value="F:arylformamidase activity"/>
    <property type="evidence" value="ECO:0007669"/>
    <property type="project" value="UniProtKB-EC"/>
</dbReference>
<dbReference type="EC" id="3.5.1.9" evidence="1"/>
<dbReference type="Proteomes" id="UP000000365">
    <property type="component" value="Chromosome"/>
</dbReference>
<dbReference type="GeneID" id="4795771"/>
<dbReference type="InterPro" id="IPR007325">
    <property type="entry name" value="KFase/CYL"/>
</dbReference>
<organism evidence="1 2">
    <name type="scientific">Methanocorpusculum labreanum (strain ATCC 43576 / DSM 4855 / Z)</name>
    <dbReference type="NCBI Taxonomy" id="410358"/>
    <lineage>
        <taxon>Archaea</taxon>
        <taxon>Methanobacteriati</taxon>
        <taxon>Methanobacteriota</taxon>
        <taxon>Stenosarchaea group</taxon>
        <taxon>Methanomicrobia</taxon>
        <taxon>Methanomicrobiales</taxon>
        <taxon>Methanocorpusculaceae</taxon>
        <taxon>Methanocorpusculum</taxon>
    </lineage>
</organism>
<dbReference type="Gene3D" id="3.50.30.50">
    <property type="entry name" value="Putative cyclase"/>
    <property type="match status" value="1"/>
</dbReference>
<dbReference type="SUPFAM" id="SSF102198">
    <property type="entry name" value="Putative cyclase"/>
    <property type="match status" value="1"/>
</dbReference>
<evidence type="ECO:0000313" key="1">
    <source>
        <dbReference type="EMBL" id="ABN07155.1"/>
    </source>
</evidence>
<proteinExistence type="predicted"/>
<dbReference type="KEGG" id="mla:Mlab_0986"/>
<dbReference type="EMBL" id="CP000559">
    <property type="protein sequence ID" value="ABN07155.1"/>
    <property type="molecule type" value="Genomic_DNA"/>
</dbReference>
<dbReference type="GO" id="GO:0019441">
    <property type="term" value="P:L-tryptophan catabolic process to kynurenine"/>
    <property type="evidence" value="ECO:0007669"/>
    <property type="project" value="InterPro"/>
</dbReference>
<dbReference type="PANTHER" id="PTHR31118:SF12">
    <property type="entry name" value="CYCLASE-LIKE PROTEIN 2"/>
    <property type="match status" value="1"/>
</dbReference>
<dbReference type="OrthoDB" id="9014at2157"/>
<dbReference type="eggNOG" id="arCOG02462">
    <property type="taxonomic scope" value="Archaea"/>
</dbReference>
<keyword evidence="1" id="KW-0378">Hydrolase</keyword>
<evidence type="ECO:0000313" key="2">
    <source>
        <dbReference type="Proteomes" id="UP000000365"/>
    </source>
</evidence>
<reference evidence="1 2" key="1">
    <citation type="journal article" date="2009" name="Stand. Genomic Sci.">
        <title>Complete genome sequence of Methanocorpusculum labreanum type strain Z.</title>
        <authorList>
            <person name="Anderson I.J."/>
            <person name="Sieprawska-Lupa M."/>
            <person name="Goltsman E."/>
            <person name="Lapidus A."/>
            <person name="Copeland A."/>
            <person name="Glavina Del Rio T."/>
            <person name="Tice H."/>
            <person name="Dalin E."/>
            <person name="Barry K."/>
            <person name="Pitluck S."/>
            <person name="Hauser L."/>
            <person name="Land M."/>
            <person name="Lucas S."/>
            <person name="Richardson P."/>
            <person name="Whitman W.B."/>
            <person name="Kyrpides N.C."/>
        </authorList>
    </citation>
    <scope>NUCLEOTIDE SEQUENCE [LARGE SCALE GENOMIC DNA]</scope>
    <source>
        <strain evidence="2">ATCC 43576 / DSM 4855 / Z</strain>
    </source>
</reference>